<evidence type="ECO:0000256" key="1">
    <source>
        <dbReference type="SAM" id="Coils"/>
    </source>
</evidence>
<evidence type="ECO:0000313" key="3">
    <source>
        <dbReference type="EMBL" id="EOA90647.1"/>
    </source>
</evidence>
<dbReference type="eggNOG" id="ENOG502ST1D">
    <property type="taxonomic scope" value="Eukaryota"/>
</dbReference>
<protein>
    <submittedName>
        <fullName evidence="3">Uncharacterized protein</fullName>
    </submittedName>
</protein>
<dbReference type="GeneID" id="19401909"/>
<evidence type="ECO:0000313" key="4">
    <source>
        <dbReference type="Proteomes" id="UP000016935"/>
    </source>
</evidence>
<reference evidence="3 4" key="2">
    <citation type="journal article" date="2013" name="PLoS Genet.">
        <title>Comparative genome structure, secondary metabolite, and effector coding capacity across Cochliobolus pathogens.</title>
        <authorList>
            <person name="Condon B.J."/>
            <person name="Leng Y."/>
            <person name="Wu D."/>
            <person name="Bushley K.E."/>
            <person name="Ohm R.A."/>
            <person name="Otillar R."/>
            <person name="Martin J."/>
            <person name="Schackwitz W."/>
            <person name="Grimwood J."/>
            <person name="MohdZainudin N."/>
            <person name="Xue C."/>
            <person name="Wang R."/>
            <person name="Manning V.A."/>
            <person name="Dhillon B."/>
            <person name="Tu Z.J."/>
            <person name="Steffenson B.J."/>
            <person name="Salamov A."/>
            <person name="Sun H."/>
            <person name="Lowry S."/>
            <person name="LaButti K."/>
            <person name="Han J."/>
            <person name="Copeland A."/>
            <person name="Lindquist E."/>
            <person name="Barry K."/>
            <person name="Schmutz J."/>
            <person name="Baker S.E."/>
            <person name="Ciuffetti L.M."/>
            <person name="Grigoriev I.V."/>
            <person name="Zhong S."/>
            <person name="Turgeon B.G."/>
        </authorList>
    </citation>
    <scope>NUCLEOTIDE SEQUENCE [LARGE SCALE GENOMIC DNA]</scope>
    <source>
        <strain evidence="4">28A</strain>
    </source>
</reference>
<feature type="region of interest" description="Disordered" evidence="2">
    <location>
        <begin position="1"/>
        <end position="105"/>
    </location>
</feature>
<keyword evidence="4" id="KW-1185">Reference proteome</keyword>
<dbReference type="AlphaFoldDB" id="R0KSA3"/>
<accession>R0KSA3</accession>
<keyword evidence="1" id="KW-0175">Coiled coil</keyword>
<organism evidence="3 4">
    <name type="scientific">Exserohilum turcicum (strain 28A)</name>
    <name type="common">Northern leaf blight fungus</name>
    <name type="synonym">Setosphaeria turcica</name>
    <dbReference type="NCBI Taxonomy" id="671987"/>
    <lineage>
        <taxon>Eukaryota</taxon>
        <taxon>Fungi</taxon>
        <taxon>Dikarya</taxon>
        <taxon>Ascomycota</taxon>
        <taxon>Pezizomycotina</taxon>
        <taxon>Dothideomycetes</taxon>
        <taxon>Pleosporomycetidae</taxon>
        <taxon>Pleosporales</taxon>
        <taxon>Pleosporineae</taxon>
        <taxon>Pleosporaceae</taxon>
        <taxon>Exserohilum</taxon>
    </lineage>
</organism>
<dbReference type="EMBL" id="KB908482">
    <property type="protein sequence ID" value="EOA90647.1"/>
    <property type="molecule type" value="Genomic_DNA"/>
</dbReference>
<evidence type="ECO:0000256" key="2">
    <source>
        <dbReference type="SAM" id="MobiDB-lite"/>
    </source>
</evidence>
<dbReference type="RefSeq" id="XP_008021441.1">
    <property type="nucleotide sequence ID" value="XM_008023250.1"/>
</dbReference>
<dbReference type="STRING" id="671987.R0KSA3"/>
<sequence>MTDQAGSDSSHRPLLKRSVRMASRSPRPSKSAATPPKAAVAAPQTPKEEVRRRRNPFNDMLKPRTGGTGEPPKDTPPGGPNRQHAPDVDNAPPPPSDDAIDRKPAERIADLERALAMAEEEQVSWREELAQAQTQRQADQDVIDDLRRQLNASRSNAENLPLEDSSHVWESTTYDAVQRESEELVRQNYNLRCRVAQLEELLVSPDRAQGTSTRPESSVDVQLRLHAAEKESQERLQQIISLKSSISSLTRMQSQATDSDLVASFSELANRFREWTVSNFRRTKPDFENIPKETQDTLRTIYPQYRAGSQGADKLALYQAIVSNSLMSVFESPLLFGLPASLAGLWSFADQVQNSGAAYGEWKRATIQVLECSKVEQDFAKVREQSLHRVLGDICHLLFTLTSINVSSSAQLGLSGILKQAVDLQRTLALQKAQYQLLFFRNQEKTMCFDDRTMEAINDVDPTMDDDSSMKTDRTFLFCAFPGLVKHGNEWGEHLEISNVLLKARVCTGLG</sequence>
<dbReference type="HOGENOM" id="CLU_602655_0_0_1"/>
<gene>
    <name evidence="3" type="ORF">SETTUDRAFT_182274</name>
</gene>
<reference evidence="3 4" key="1">
    <citation type="journal article" date="2012" name="PLoS Pathog.">
        <title>Diverse lifestyles and strategies of plant pathogenesis encoded in the genomes of eighteen Dothideomycetes fungi.</title>
        <authorList>
            <person name="Ohm R.A."/>
            <person name="Feau N."/>
            <person name="Henrissat B."/>
            <person name="Schoch C.L."/>
            <person name="Horwitz B.A."/>
            <person name="Barry K.W."/>
            <person name="Condon B.J."/>
            <person name="Copeland A.C."/>
            <person name="Dhillon B."/>
            <person name="Glaser F."/>
            <person name="Hesse C.N."/>
            <person name="Kosti I."/>
            <person name="LaButti K."/>
            <person name="Lindquist E.A."/>
            <person name="Lucas S."/>
            <person name="Salamov A.A."/>
            <person name="Bradshaw R.E."/>
            <person name="Ciuffetti L."/>
            <person name="Hamelin R.C."/>
            <person name="Kema G.H.J."/>
            <person name="Lawrence C."/>
            <person name="Scott J.A."/>
            <person name="Spatafora J.W."/>
            <person name="Turgeon B.G."/>
            <person name="de Wit P.J.G.M."/>
            <person name="Zhong S."/>
            <person name="Goodwin S.B."/>
            <person name="Grigoriev I.V."/>
        </authorList>
    </citation>
    <scope>NUCLEOTIDE SEQUENCE [LARGE SCALE GENOMIC DNA]</scope>
    <source>
        <strain evidence="4">28A</strain>
    </source>
</reference>
<dbReference type="OrthoDB" id="5328813at2759"/>
<name>R0KSA3_EXST2</name>
<dbReference type="Proteomes" id="UP000016935">
    <property type="component" value="Unassembled WGS sequence"/>
</dbReference>
<feature type="compositionally biased region" description="Low complexity" evidence="2">
    <location>
        <begin position="22"/>
        <end position="45"/>
    </location>
</feature>
<proteinExistence type="predicted"/>
<feature type="coiled-coil region" evidence="1">
    <location>
        <begin position="108"/>
        <end position="149"/>
    </location>
</feature>